<dbReference type="Pfam" id="PF13765">
    <property type="entry name" value="PRY"/>
    <property type="match status" value="1"/>
</dbReference>
<proteinExistence type="inferred from homology"/>
<dbReference type="InterPro" id="IPR018957">
    <property type="entry name" value="Znf_C3HC4_RING-type"/>
</dbReference>
<dbReference type="InterPro" id="IPR006574">
    <property type="entry name" value="PRY"/>
</dbReference>
<feature type="domain" description="RING-type" evidence="9">
    <location>
        <begin position="28"/>
        <end position="68"/>
    </location>
</feature>
<feature type="non-terminal residue" evidence="11">
    <location>
        <position position="477"/>
    </location>
</feature>
<keyword evidence="12" id="KW-1185">Reference proteome</keyword>
<reference evidence="11" key="1">
    <citation type="submission" date="2019-10" db="EMBL/GenBank/DDBJ databases">
        <title>Bird 10,000 Genomes (B10K) Project - Family phase.</title>
        <authorList>
            <person name="Zhang G."/>
        </authorList>
    </citation>
    <scope>NUCLEOTIDE SEQUENCE</scope>
    <source>
        <strain evidence="11">B10K-DU-002-69</strain>
        <tissue evidence="11">Muscle</tissue>
    </source>
</reference>
<dbReference type="Pfam" id="PF00622">
    <property type="entry name" value="SPRY"/>
    <property type="match status" value="1"/>
</dbReference>
<dbReference type="InterPro" id="IPR013320">
    <property type="entry name" value="ConA-like_dom_sf"/>
</dbReference>
<dbReference type="PANTHER" id="PTHR24103">
    <property type="entry name" value="E3 UBIQUITIN-PROTEIN LIGASE TRIM"/>
    <property type="match status" value="1"/>
</dbReference>
<keyword evidence="3" id="KW-0963">Cytoplasm</keyword>
<dbReference type="OrthoDB" id="6270329at2759"/>
<comment type="caution">
    <text evidence="11">The sequence shown here is derived from an EMBL/GenBank/DDBJ whole genome shotgun (WGS) entry which is preliminary data.</text>
</comment>
<dbReference type="InterPro" id="IPR001870">
    <property type="entry name" value="B30.2/SPRY"/>
</dbReference>
<feature type="non-terminal residue" evidence="11">
    <location>
        <position position="1"/>
    </location>
</feature>
<evidence type="ECO:0000256" key="5">
    <source>
        <dbReference type="ARBA" id="ARBA00022771"/>
    </source>
</evidence>
<evidence type="ECO:0000313" key="12">
    <source>
        <dbReference type="Proteomes" id="UP000660247"/>
    </source>
</evidence>
<dbReference type="FunFam" id="2.60.120.920:FF:000004">
    <property type="entry name" value="Butyrophilin subfamily 1 member A1"/>
    <property type="match status" value="1"/>
</dbReference>
<evidence type="ECO:0000256" key="1">
    <source>
        <dbReference type="ARBA" id="ARBA00004496"/>
    </source>
</evidence>
<feature type="coiled-coil region" evidence="8">
    <location>
        <begin position="175"/>
        <end position="206"/>
    </location>
</feature>
<dbReference type="SUPFAM" id="SSF49899">
    <property type="entry name" value="Concanavalin A-like lectins/glucanases"/>
    <property type="match status" value="1"/>
</dbReference>
<evidence type="ECO:0000259" key="9">
    <source>
        <dbReference type="PROSITE" id="PS50089"/>
    </source>
</evidence>
<accession>A0A851DNA6</accession>
<feature type="domain" description="B30.2/SPRY" evidence="10">
    <location>
        <begin position="284"/>
        <end position="477"/>
    </location>
</feature>
<evidence type="ECO:0000256" key="6">
    <source>
        <dbReference type="ARBA" id="ARBA00022833"/>
    </source>
</evidence>
<dbReference type="SMART" id="SM00184">
    <property type="entry name" value="RING"/>
    <property type="match status" value="1"/>
</dbReference>
<dbReference type="Gene3D" id="2.60.120.920">
    <property type="match status" value="1"/>
</dbReference>
<dbReference type="InterPro" id="IPR050143">
    <property type="entry name" value="TRIM/RBCC"/>
</dbReference>
<dbReference type="Pfam" id="PF00097">
    <property type="entry name" value="zf-C3HC4"/>
    <property type="match status" value="1"/>
</dbReference>
<dbReference type="Proteomes" id="UP000660247">
    <property type="component" value="Unassembled WGS sequence"/>
</dbReference>
<keyword evidence="8" id="KW-0175">Coiled coil</keyword>
<evidence type="ECO:0000313" key="11">
    <source>
        <dbReference type="EMBL" id="NWI69728.1"/>
    </source>
</evidence>
<dbReference type="InterPro" id="IPR003877">
    <property type="entry name" value="SPRY_dom"/>
</dbReference>
<dbReference type="PROSITE" id="PS50089">
    <property type="entry name" value="ZF_RING_2"/>
    <property type="match status" value="1"/>
</dbReference>
<keyword evidence="5 7" id="KW-0863">Zinc-finger</keyword>
<gene>
    <name evidence="11" type="primary">A33_2</name>
    <name evidence="11" type="ORF">TODMEX_R01538</name>
</gene>
<dbReference type="Gene3D" id="3.30.40.10">
    <property type="entry name" value="Zinc/RING finger domain, C3HC4 (zinc finger)"/>
    <property type="match status" value="1"/>
</dbReference>
<comment type="subcellular location">
    <subcellularLocation>
        <location evidence="1">Cytoplasm</location>
    </subcellularLocation>
</comment>
<dbReference type="SMART" id="SM00589">
    <property type="entry name" value="PRY"/>
    <property type="match status" value="1"/>
</dbReference>
<evidence type="ECO:0000259" key="10">
    <source>
        <dbReference type="PROSITE" id="PS50188"/>
    </source>
</evidence>
<keyword evidence="4" id="KW-0479">Metal-binding</keyword>
<evidence type="ECO:0000256" key="2">
    <source>
        <dbReference type="ARBA" id="ARBA00008518"/>
    </source>
</evidence>
<name>A0A851DNA6_TODME</name>
<evidence type="ECO:0000256" key="8">
    <source>
        <dbReference type="SAM" id="Coils"/>
    </source>
</evidence>
<dbReference type="InterPro" id="IPR003879">
    <property type="entry name" value="Butyrophylin_SPRY"/>
</dbReference>
<comment type="similarity">
    <text evidence="2">Belongs to the TRIM/RBCC family.</text>
</comment>
<dbReference type="GO" id="GO:0005737">
    <property type="term" value="C:cytoplasm"/>
    <property type="evidence" value="ECO:0007669"/>
    <property type="project" value="UniProtKB-SubCell"/>
</dbReference>
<evidence type="ECO:0000256" key="4">
    <source>
        <dbReference type="ARBA" id="ARBA00022723"/>
    </source>
</evidence>
<dbReference type="SMART" id="SM00449">
    <property type="entry name" value="SPRY"/>
    <property type="match status" value="1"/>
</dbReference>
<sequence>QGAEGGSLVPTGMAGRSEDQSLRADLKCVICHELFTEPVMLNCMHRCCKACILRWWNTSTDPPSCPECCEKFPKATFRTDYLVSKIVERVHRYSSPAYPRVVRVSGFCPAGGEGGKRHRNPVRPSQAHHSSSCNHLTHWGAPCIPCLTRHLLACFSCQTHLLPFPYAQKVSGELKDKIKEEFACLHQILEEEERAVLADLDKKEEESLAPLHGVINQLDEEMSVLQRDIDYITQILNRVEEASLMEVSVFGWPWQEGRTGSLFVQLHELQTVTVNSLCSSLQVESPDIEYVFGIKEADSPPAPLTFDDSSAHPNLQFSRDRRKVVQKDEAQTVPHSSRRFLQRVGVLGSQTFTCGQHYWEVWVGSKASWYLGVADETVNRAVKVKLCPENRYWTLCLRNQTEYWAFTDVPVRLTPNPSPQKVGVFLDCQEGTVTFFDAGRMSHLFTFHHVSAKGYCPFFSTCQSDNMESMCLCHLNL</sequence>
<keyword evidence="6" id="KW-0862">Zinc</keyword>
<organism evidence="11 12">
    <name type="scientific">Todus mexicanus</name>
    <name type="common">Puerto Rican tody</name>
    <dbReference type="NCBI Taxonomy" id="135184"/>
    <lineage>
        <taxon>Eukaryota</taxon>
        <taxon>Metazoa</taxon>
        <taxon>Chordata</taxon>
        <taxon>Craniata</taxon>
        <taxon>Vertebrata</taxon>
        <taxon>Euteleostomi</taxon>
        <taxon>Archelosauria</taxon>
        <taxon>Archosauria</taxon>
        <taxon>Dinosauria</taxon>
        <taxon>Saurischia</taxon>
        <taxon>Theropoda</taxon>
        <taxon>Coelurosauria</taxon>
        <taxon>Aves</taxon>
        <taxon>Neognathae</taxon>
        <taxon>Neoaves</taxon>
        <taxon>Telluraves</taxon>
        <taxon>Coraciimorphae</taxon>
        <taxon>Coraciiformes</taxon>
        <taxon>Todidae</taxon>
        <taxon>Todus</taxon>
    </lineage>
</organism>
<dbReference type="InterPro" id="IPR013083">
    <property type="entry name" value="Znf_RING/FYVE/PHD"/>
</dbReference>
<dbReference type="PRINTS" id="PR01407">
    <property type="entry name" value="BUTYPHLNCDUF"/>
</dbReference>
<protein>
    <submittedName>
        <fullName evidence="11">A33 protein</fullName>
    </submittedName>
</protein>
<evidence type="ECO:0000256" key="3">
    <source>
        <dbReference type="ARBA" id="ARBA00022490"/>
    </source>
</evidence>
<dbReference type="PROSITE" id="PS50188">
    <property type="entry name" value="B302_SPRY"/>
    <property type="match status" value="1"/>
</dbReference>
<dbReference type="SUPFAM" id="SSF57850">
    <property type="entry name" value="RING/U-box"/>
    <property type="match status" value="1"/>
</dbReference>
<dbReference type="EMBL" id="WEIS01083078">
    <property type="protein sequence ID" value="NWI69728.1"/>
    <property type="molecule type" value="Genomic_DNA"/>
</dbReference>
<dbReference type="InterPro" id="IPR043136">
    <property type="entry name" value="B30.2/SPRY_sf"/>
</dbReference>
<dbReference type="InterPro" id="IPR001841">
    <property type="entry name" value="Znf_RING"/>
</dbReference>
<dbReference type="GO" id="GO:0008270">
    <property type="term" value="F:zinc ion binding"/>
    <property type="evidence" value="ECO:0007669"/>
    <property type="project" value="UniProtKB-KW"/>
</dbReference>
<evidence type="ECO:0000256" key="7">
    <source>
        <dbReference type="PROSITE-ProRule" id="PRU00175"/>
    </source>
</evidence>
<dbReference type="AlphaFoldDB" id="A0A851DNA6"/>